<evidence type="ECO:0000313" key="1">
    <source>
        <dbReference type="EMBL" id="TWU66458.1"/>
    </source>
</evidence>
<dbReference type="OrthoDB" id="9923234at2"/>
<dbReference type="RefSeq" id="WP_146413085.1">
    <property type="nucleotide sequence ID" value="NZ_SJPZ01000001.1"/>
</dbReference>
<evidence type="ECO:0008006" key="3">
    <source>
        <dbReference type="Google" id="ProtNLM"/>
    </source>
</evidence>
<name>A0A5C6FYM6_9PLAN</name>
<dbReference type="Pfam" id="PF09956">
    <property type="entry name" value="Phage_cement_2"/>
    <property type="match status" value="1"/>
</dbReference>
<sequence>MVAKILQSYGVAQIPAPSAGLSSGDFLNHAVLGACMVMGLNVPSAIGDPITVVYAGIAEVPSASATTLAQGATAEIDSSSGLAVADTAGDFDIGKVVTAKTAGQTSVQILLNG</sequence>
<dbReference type="AlphaFoldDB" id="A0A5C6FYM6"/>
<dbReference type="EMBL" id="SJPZ01000001">
    <property type="protein sequence ID" value="TWU66458.1"/>
    <property type="molecule type" value="Genomic_DNA"/>
</dbReference>
<comment type="caution">
    <text evidence="1">The sequence shown here is derived from an EMBL/GenBank/DDBJ whole genome shotgun (WGS) entry which is preliminary data.</text>
</comment>
<accession>A0A5C6FYM6</accession>
<dbReference type="InterPro" id="IPR011231">
    <property type="entry name" value="Phage_VT1-Sakai_H0018"/>
</dbReference>
<evidence type="ECO:0000313" key="2">
    <source>
        <dbReference type="Proteomes" id="UP000316476"/>
    </source>
</evidence>
<dbReference type="Proteomes" id="UP000316476">
    <property type="component" value="Unassembled WGS sequence"/>
</dbReference>
<gene>
    <name evidence="1" type="ORF">V7x_20240</name>
</gene>
<reference evidence="1 2" key="1">
    <citation type="submission" date="2019-02" db="EMBL/GenBank/DDBJ databases">
        <title>Deep-cultivation of Planctomycetes and their phenomic and genomic characterization uncovers novel biology.</title>
        <authorList>
            <person name="Wiegand S."/>
            <person name="Jogler M."/>
            <person name="Boedeker C."/>
            <person name="Pinto D."/>
            <person name="Vollmers J."/>
            <person name="Rivas-Marin E."/>
            <person name="Kohn T."/>
            <person name="Peeters S.H."/>
            <person name="Heuer A."/>
            <person name="Rast P."/>
            <person name="Oberbeckmann S."/>
            <person name="Bunk B."/>
            <person name="Jeske O."/>
            <person name="Meyerdierks A."/>
            <person name="Storesund J.E."/>
            <person name="Kallscheuer N."/>
            <person name="Luecker S."/>
            <person name="Lage O.M."/>
            <person name="Pohl T."/>
            <person name="Merkel B.J."/>
            <person name="Hornburger P."/>
            <person name="Mueller R.-W."/>
            <person name="Bruemmer F."/>
            <person name="Labrenz M."/>
            <person name="Spormann A.M."/>
            <person name="Op Den Camp H."/>
            <person name="Overmann J."/>
            <person name="Amann R."/>
            <person name="Jetten M.S.M."/>
            <person name="Mascher T."/>
            <person name="Medema M.H."/>
            <person name="Devos D.P."/>
            <person name="Kaster A.-K."/>
            <person name="Ovreas L."/>
            <person name="Rohde M."/>
            <person name="Galperin M.Y."/>
            <person name="Jogler C."/>
        </authorList>
    </citation>
    <scope>NUCLEOTIDE SEQUENCE [LARGE SCALE GENOMIC DNA]</scope>
    <source>
        <strain evidence="1 2">V7</strain>
    </source>
</reference>
<organism evidence="1 2">
    <name type="scientific">Crateriforma conspicua</name>
    <dbReference type="NCBI Taxonomy" id="2527996"/>
    <lineage>
        <taxon>Bacteria</taxon>
        <taxon>Pseudomonadati</taxon>
        <taxon>Planctomycetota</taxon>
        <taxon>Planctomycetia</taxon>
        <taxon>Planctomycetales</taxon>
        <taxon>Planctomycetaceae</taxon>
        <taxon>Crateriforma</taxon>
    </lineage>
</organism>
<protein>
    <recommendedName>
        <fullName evidence="3">DUF2190 domain-containing protein</fullName>
    </recommendedName>
</protein>
<proteinExistence type="predicted"/>